<sequence length="153" mass="15604">MTTDLATALAAETRPWRNRATPWLAAAVLLVGGFAAGAQTHHAYGPEPVPAAAGRGAGTEREGGGGRGARGGEETSPGTPATQPFVTGTVTHVDGDTLRLRRESGETVTVRVDDRTQVRLPGTVKDLETGDTVSVAGTADGDSVAATNITTQE</sequence>
<evidence type="ECO:0000313" key="3">
    <source>
        <dbReference type="EMBL" id="GIM82937.1"/>
    </source>
</evidence>
<evidence type="ECO:0000313" key="6">
    <source>
        <dbReference type="Proteomes" id="UP000677457"/>
    </source>
</evidence>
<comment type="caution">
    <text evidence="4">The sequence shown here is derived from an EMBL/GenBank/DDBJ whole genome shotgun (WGS) entry which is preliminary data.</text>
</comment>
<keyword evidence="6" id="KW-1185">Reference proteome</keyword>
<dbReference type="InterPro" id="IPR043724">
    <property type="entry name" value="DUF5666"/>
</dbReference>
<dbReference type="EMBL" id="BOQM01000006">
    <property type="protein sequence ID" value="GIM82937.1"/>
    <property type="molecule type" value="Genomic_DNA"/>
</dbReference>
<evidence type="ECO:0000259" key="2">
    <source>
        <dbReference type="Pfam" id="PF18914"/>
    </source>
</evidence>
<dbReference type="Pfam" id="PF18914">
    <property type="entry name" value="DUF5666"/>
    <property type="match status" value="1"/>
</dbReference>
<feature type="domain" description="DUF5666" evidence="2">
    <location>
        <begin position="87"/>
        <end position="149"/>
    </location>
</feature>
<accession>A0A542XJI9</accession>
<evidence type="ECO:0000313" key="4">
    <source>
        <dbReference type="EMBL" id="TQL35986.1"/>
    </source>
</evidence>
<dbReference type="Proteomes" id="UP000677457">
    <property type="component" value="Unassembled WGS sequence"/>
</dbReference>
<name>A0A542XJI9_SALAC</name>
<dbReference type="EMBL" id="VFOL01000001">
    <property type="protein sequence ID" value="TQL35986.1"/>
    <property type="molecule type" value="Genomic_DNA"/>
</dbReference>
<gene>
    <name evidence="4" type="ORF">FB564_1060</name>
    <name evidence="3" type="ORF">Sar04_09720</name>
</gene>
<evidence type="ECO:0000256" key="1">
    <source>
        <dbReference type="SAM" id="MobiDB-lite"/>
    </source>
</evidence>
<dbReference type="GeneID" id="93770378"/>
<protein>
    <recommendedName>
        <fullName evidence="2">DUF5666 domain-containing protein</fullName>
    </recommendedName>
</protein>
<dbReference type="RefSeq" id="WP_018802259.1">
    <property type="nucleotide sequence ID" value="NZ_BOQM01000006.1"/>
</dbReference>
<dbReference type="Proteomes" id="UP000315983">
    <property type="component" value="Unassembled WGS sequence"/>
</dbReference>
<evidence type="ECO:0000313" key="5">
    <source>
        <dbReference type="Proteomes" id="UP000315983"/>
    </source>
</evidence>
<reference evidence="3 6" key="2">
    <citation type="submission" date="2021-03" db="EMBL/GenBank/DDBJ databases">
        <title>Whole genome shotgun sequence of Salinispora arenicola NBRC 105043.</title>
        <authorList>
            <person name="Komaki H."/>
            <person name="Tamura T."/>
        </authorList>
    </citation>
    <scope>NUCLEOTIDE SEQUENCE [LARGE SCALE GENOMIC DNA]</scope>
    <source>
        <strain evidence="3 6">NBRC 105043</strain>
    </source>
</reference>
<dbReference type="AlphaFoldDB" id="A0A542XJI9"/>
<feature type="region of interest" description="Disordered" evidence="1">
    <location>
        <begin position="133"/>
        <end position="153"/>
    </location>
</feature>
<proteinExistence type="predicted"/>
<feature type="region of interest" description="Disordered" evidence="1">
    <location>
        <begin position="45"/>
        <end position="88"/>
    </location>
</feature>
<organism evidence="4 5">
    <name type="scientific">Salinispora arenicola</name>
    <dbReference type="NCBI Taxonomy" id="168697"/>
    <lineage>
        <taxon>Bacteria</taxon>
        <taxon>Bacillati</taxon>
        <taxon>Actinomycetota</taxon>
        <taxon>Actinomycetes</taxon>
        <taxon>Micromonosporales</taxon>
        <taxon>Micromonosporaceae</taxon>
        <taxon>Salinispora</taxon>
    </lineage>
</organism>
<reference evidence="4 5" key="1">
    <citation type="submission" date="2019-06" db="EMBL/GenBank/DDBJ databases">
        <title>Sequencing the genomes of 1000 actinobacteria strains.</title>
        <authorList>
            <person name="Klenk H.-P."/>
        </authorList>
    </citation>
    <scope>NUCLEOTIDE SEQUENCE [LARGE SCALE GENOMIC DNA]</scope>
    <source>
        <strain evidence="4 5">DSM 44819</strain>
    </source>
</reference>
<feature type="compositionally biased region" description="Polar residues" evidence="1">
    <location>
        <begin position="76"/>
        <end position="85"/>
    </location>
</feature>